<dbReference type="EMBL" id="JBITYT010000002">
    <property type="protein sequence ID" value="MFI9118681.1"/>
    <property type="molecule type" value="Genomic_DNA"/>
</dbReference>
<keyword evidence="2" id="KW-1185">Reference proteome</keyword>
<evidence type="ECO:0000313" key="2">
    <source>
        <dbReference type="Proteomes" id="UP001614391"/>
    </source>
</evidence>
<reference evidence="1 2" key="1">
    <citation type="submission" date="2024-10" db="EMBL/GenBank/DDBJ databases">
        <title>The Natural Products Discovery Center: Release of the First 8490 Sequenced Strains for Exploring Actinobacteria Biosynthetic Diversity.</title>
        <authorList>
            <person name="Kalkreuter E."/>
            <person name="Kautsar S.A."/>
            <person name="Yang D."/>
            <person name="Bader C.D."/>
            <person name="Teijaro C.N."/>
            <person name="Fluegel L."/>
            <person name="Davis C.M."/>
            <person name="Simpson J.R."/>
            <person name="Lauterbach L."/>
            <person name="Steele A.D."/>
            <person name="Gui C."/>
            <person name="Meng S."/>
            <person name="Li G."/>
            <person name="Viehrig K."/>
            <person name="Ye F."/>
            <person name="Su P."/>
            <person name="Kiefer A.F."/>
            <person name="Nichols A."/>
            <person name="Cepeda A.J."/>
            <person name="Yan W."/>
            <person name="Fan B."/>
            <person name="Jiang Y."/>
            <person name="Adhikari A."/>
            <person name="Zheng C.-J."/>
            <person name="Schuster L."/>
            <person name="Cowan T.M."/>
            <person name="Smanski M.J."/>
            <person name="Chevrette M.G."/>
            <person name="De Carvalho L.P.S."/>
            <person name="Shen B."/>
        </authorList>
    </citation>
    <scope>NUCLEOTIDE SEQUENCE [LARGE SCALE GENOMIC DNA]</scope>
    <source>
        <strain evidence="1 2">NPDC053346</strain>
    </source>
</reference>
<dbReference type="Proteomes" id="UP001614391">
    <property type="component" value="Unassembled WGS sequence"/>
</dbReference>
<name>A0ABW8CPB7_STRBI</name>
<sequence>MNAPVEPPGEPEPTDAQLRRIAVLLGLLDGPADDDTESEAA</sequence>
<accession>A0ABW8CPB7</accession>
<proteinExistence type="predicted"/>
<dbReference type="RefSeq" id="WP_385293273.1">
    <property type="nucleotide sequence ID" value="NZ_JBITYT010000002.1"/>
</dbReference>
<protein>
    <submittedName>
        <fullName evidence="1">Uncharacterized protein</fullName>
    </submittedName>
</protein>
<evidence type="ECO:0000313" key="1">
    <source>
        <dbReference type="EMBL" id="MFI9118681.1"/>
    </source>
</evidence>
<comment type="caution">
    <text evidence="1">The sequence shown here is derived from an EMBL/GenBank/DDBJ whole genome shotgun (WGS) entry which is preliminary data.</text>
</comment>
<organism evidence="1 2">
    <name type="scientific">Streptomyces bikiniensis</name>
    <dbReference type="NCBI Taxonomy" id="1896"/>
    <lineage>
        <taxon>Bacteria</taxon>
        <taxon>Bacillati</taxon>
        <taxon>Actinomycetota</taxon>
        <taxon>Actinomycetes</taxon>
        <taxon>Kitasatosporales</taxon>
        <taxon>Streptomycetaceae</taxon>
        <taxon>Streptomyces</taxon>
    </lineage>
</organism>
<gene>
    <name evidence="1" type="ORF">ACIGW0_04605</name>
</gene>